<evidence type="ECO:0000256" key="2">
    <source>
        <dbReference type="SAM" id="Phobius"/>
    </source>
</evidence>
<proteinExistence type="predicted"/>
<organism evidence="4">
    <name type="scientific">Sulfurimonas autotrophica</name>
    <dbReference type="NCBI Taxonomy" id="202747"/>
    <lineage>
        <taxon>Bacteria</taxon>
        <taxon>Pseudomonadati</taxon>
        <taxon>Campylobacterota</taxon>
        <taxon>Epsilonproteobacteria</taxon>
        <taxon>Campylobacterales</taxon>
        <taxon>Sulfurimonadaceae</taxon>
        <taxon>Sulfurimonas</taxon>
    </lineage>
</organism>
<feature type="transmembrane region" description="Helical" evidence="2">
    <location>
        <begin position="12"/>
        <end position="29"/>
    </location>
</feature>
<dbReference type="PROSITE" id="PS51352">
    <property type="entry name" value="THIOREDOXIN_2"/>
    <property type="match status" value="1"/>
</dbReference>
<evidence type="ECO:0000313" key="4">
    <source>
        <dbReference type="EMBL" id="HFB53794.1"/>
    </source>
</evidence>
<dbReference type="InterPro" id="IPR017937">
    <property type="entry name" value="Thioredoxin_CS"/>
</dbReference>
<comment type="caution">
    <text evidence="4">The sequence shown here is derived from an EMBL/GenBank/DDBJ whole genome shotgun (WGS) entry which is preliminary data.</text>
</comment>
<protein>
    <submittedName>
        <fullName evidence="4">Protein disulfide oxidoreductase</fullName>
    </submittedName>
</protein>
<keyword evidence="2" id="KW-0472">Membrane</keyword>
<dbReference type="GO" id="GO:0016491">
    <property type="term" value="F:oxidoreductase activity"/>
    <property type="evidence" value="ECO:0007669"/>
    <property type="project" value="InterPro"/>
</dbReference>
<dbReference type="InterPro" id="IPR050553">
    <property type="entry name" value="Thioredoxin_ResA/DsbE_sf"/>
</dbReference>
<keyword evidence="1" id="KW-0676">Redox-active center</keyword>
<dbReference type="PANTHER" id="PTHR42852">
    <property type="entry name" value="THIOL:DISULFIDE INTERCHANGE PROTEIN DSBE"/>
    <property type="match status" value="1"/>
</dbReference>
<accession>A0A7C3G955</accession>
<dbReference type="PANTHER" id="PTHR42852:SF17">
    <property type="entry name" value="THIOREDOXIN-LIKE PROTEIN HI_1115"/>
    <property type="match status" value="1"/>
</dbReference>
<dbReference type="InterPro" id="IPR013766">
    <property type="entry name" value="Thioredoxin_domain"/>
</dbReference>
<gene>
    <name evidence="4" type="ORF">ENJ67_03600</name>
</gene>
<dbReference type="EMBL" id="DRNH01000193">
    <property type="protein sequence ID" value="HFB53794.1"/>
    <property type="molecule type" value="Genomic_DNA"/>
</dbReference>
<keyword evidence="2" id="KW-1133">Transmembrane helix</keyword>
<dbReference type="Gene3D" id="3.40.30.10">
    <property type="entry name" value="Glutaredoxin"/>
    <property type="match status" value="1"/>
</dbReference>
<dbReference type="AlphaFoldDB" id="A0A7C3G955"/>
<sequence>MKSKIKRYVKETLYFIIIMTIFANVLSLYKAQSLSNAPLELQAVKLIDNSTYTLQENQPVVIHFWATWCPTCKLEAANINLLSRSYQIITVAVKSGSDNAIKKYLNEHGYDYKVVNDKDGSLSRKFHIAAFPTTFIYDKHKQLVFKEVGYTSTLGLWLRLLWAGMK</sequence>
<dbReference type="Proteomes" id="UP000886390">
    <property type="component" value="Unassembled WGS sequence"/>
</dbReference>
<dbReference type="InterPro" id="IPR000866">
    <property type="entry name" value="AhpC/TSA"/>
</dbReference>
<feature type="domain" description="Thioredoxin" evidence="3">
    <location>
        <begin position="33"/>
        <end position="166"/>
    </location>
</feature>
<dbReference type="CDD" id="cd03011">
    <property type="entry name" value="TlpA_like_ScsD_MtbDsbE"/>
    <property type="match status" value="1"/>
</dbReference>
<dbReference type="InterPro" id="IPR036249">
    <property type="entry name" value="Thioredoxin-like_sf"/>
</dbReference>
<keyword evidence="2" id="KW-0812">Transmembrane</keyword>
<reference evidence="4" key="1">
    <citation type="journal article" date="2020" name="mSystems">
        <title>Genome- and Community-Level Interaction Insights into Carbon Utilization and Element Cycling Functions of Hydrothermarchaeota in Hydrothermal Sediment.</title>
        <authorList>
            <person name="Zhou Z."/>
            <person name="Liu Y."/>
            <person name="Xu W."/>
            <person name="Pan J."/>
            <person name="Luo Z.H."/>
            <person name="Li M."/>
        </authorList>
    </citation>
    <scope>NUCLEOTIDE SEQUENCE [LARGE SCALE GENOMIC DNA]</scope>
    <source>
        <strain evidence="4">HyVt-507</strain>
    </source>
</reference>
<evidence type="ECO:0000259" key="3">
    <source>
        <dbReference type="PROSITE" id="PS51352"/>
    </source>
</evidence>
<evidence type="ECO:0000256" key="1">
    <source>
        <dbReference type="ARBA" id="ARBA00023284"/>
    </source>
</evidence>
<dbReference type="SUPFAM" id="SSF52833">
    <property type="entry name" value="Thioredoxin-like"/>
    <property type="match status" value="1"/>
</dbReference>
<dbReference type="GO" id="GO:0016209">
    <property type="term" value="F:antioxidant activity"/>
    <property type="evidence" value="ECO:0007669"/>
    <property type="project" value="InterPro"/>
</dbReference>
<name>A0A7C3G955_9BACT</name>
<dbReference type="PROSITE" id="PS00194">
    <property type="entry name" value="THIOREDOXIN_1"/>
    <property type="match status" value="1"/>
</dbReference>
<dbReference type="Pfam" id="PF00578">
    <property type="entry name" value="AhpC-TSA"/>
    <property type="match status" value="1"/>
</dbReference>